<dbReference type="Gene3D" id="3.40.630.30">
    <property type="match status" value="1"/>
</dbReference>
<dbReference type="Proteomes" id="UP000051790">
    <property type="component" value="Unassembled WGS sequence"/>
</dbReference>
<dbReference type="PATRIC" id="fig|1423769.4.peg.1772"/>
<evidence type="ECO:0000313" key="2">
    <source>
        <dbReference type="EMBL" id="KRL53022.1"/>
    </source>
</evidence>
<accession>A0A0R1R9A0</accession>
<dbReference type="InterPro" id="IPR016181">
    <property type="entry name" value="Acyl_CoA_acyltransferase"/>
</dbReference>
<dbReference type="AlphaFoldDB" id="A0A0R1R9A0"/>
<feature type="domain" description="N-acetyltransferase" evidence="1">
    <location>
        <begin position="30"/>
        <end position="175"/>
    </location>
</feature>
<protein>
    <recommendedName>
        <fullName evidence="1">N-acetyltransferase domain-containing protein</fullName>
    </recommendedName>
</protein>
<proteinExistence type="predicted"/>
<name>A0A0R1R9A0_9LACO</name>
<dbReference type="InterPro" id="IPR000182">
    <property type="entry name" value="GNAT_dom"/>
</dbReference>
<dbReference type="CDD" id="cd04301">
    <property type="entry name" value="NAT_SF"/>
    <property type="match status" value="1"/>
</dbReference>
<reference evidence="2 3" key="1">
    <citation type="journal article" date="2015" name="Genome Announc.">
        <title>Expanding the biotechnology potential of lactobacilli through comparative genomics of 213 strains and associated genera.</title>
        <authorList>
            <person name="Sun Z."/>
            <person name="Harris H.M."/>
            <person name="McCann A."/>
            <person name="Guo C."/>
            <person name="Argimon S."/>
            <person name="Zhang W."/>
            <person name="Yang X."/>
            <person name="Jeffery I.B."/>
            <person name="Cooney J.C."/>
            <person name="Kagawa T.F."/>
            <person name="Liu W."/>
            <person name="Song Y."/>
            <person name="Salvetti E."/>
            <person name="Wrobel A."/>
            <person name="Rasinkangas P."/>
            <person name="Parkhill J."/>
            <person name="Rea M.C."/>
            <person name="O'Sullivan O."/>
            <person name="Ritari J."/>
            <person name="Douillard F.P."/>
            <person name="Paul Ross R."/>
            <person name="Yang R."/>
            <person name="Briner A.E."/>
            <person name="Felis G.E."/>
            <person name="de Vos W.M."/>
            <person name="Barrangou R."/>
            <person name="Klaenhammer T.R."/>
            <person name="Caufield P.W."/>
            <person name="Cui Y."/>
            <person name="Zhang H."/>
            <person name="O'Toole P.W."/>
        </authorList>
    </citation>
    <scope>NUCLEOTIDE SEQUENCE [LARGE SCALE GENOMIC DNA]</scope>
    <source>
        <strain evidence="2 3">DSM 13343</strain>
    </source>
</reference>
<evidence type="ECO:0000259" key="1">
    <source>
        <dbReference type="PROSITE" id="PS51186"/>
    </source>
</evidence>
<dbReference type="EMBL" id="AZEU01000023">
    <property type="protein sequence ID" value="KRL53022.1"/>
    <property type="molecule type" value="Genomic_DNA"/>
</dbReference>
<dbReference type="Pfam" id="PF00583">
    <property type="entry name" value="Acetyltransf_1"/>
    <property type="match status" value="1"/>
</dbReference>
<keyword evidence="3" id="KW-1185">Reference proteome</keyword>
<dbReference type="GO" id="GO:0016747">
    <property type="term" value="F:acyltransferase activity, transferring groups other than amino-acyl groups"/>
    <property type="evidence" value="ECO:0007669"/>
    <property type="project" value="InterPro"/>
</dbReference>
<sequence length="175" mass="19792">MSITITRVTKANAEDLRLPNQPFERFGHMQVTRDETGWHHHETKDDVISAQTFPEEHYQLVDIDRLGFALSAYRDGQCVGLATFEYQFNKLVYLADLKVNADARHQGIASALLDAAKLIAQQHGCAGMCTIAQGSNLAANRFYLHYGFQIGGLETFRYQFTQAAGECDIHYWLSF</sequence>
<dbReference type="PROSITE" id="PS51186">
    <property type="entry name" value="GNAT"/>
    <property type="match status" value="1"/>
</dbReference>
<comment type="caution">
    <text evidence="2">The sequence shown here is derived from an EMBL/GenBank/DDBJ whole genome shotgun (WGS) entry which is preliminary data.</text>
</comment>
<evidence type="ECO:0000313" key="3">
    <source>
        <dbReference type="Proteomes" id="UP000051790"/>
    </source>
</evidence>
<gene>
    <name evidence="2" type="ORF">FD01_GL001657</name>
</gene>
<dbReference type="RefSeq" id="WP_054714338.1">
    <property type="nucleotide sequence ID" value="NZ_AZEU01000023.1"/>
</dbReference>
<dbReference type="SUPFAM" id="SSF55729">
    <property type="entry name" value="Acyl-CoA N-acyltransferases (Nat)"/>
    <property type="match status" value="1"/>
</dbReference>
<dbReference type="OrthoDB" id="9800193at2"/>
<organism evidence="2 3">
    <name type="scientific">Lacticaseibacillus manihotivorans DSM 13343 = JCM 12514</name>
    <dbReference type="NCBI Taxonomy" id="1423769"/>
    <lineage>
        <taxon>Bacteria</taxon>
        <taxon>Bacillati</taxon>
        <taxon>Bacillota</taxon>
        <taxon>Bacilli</taxon>
        <taxon>Lactobacillales</taxon>
        <taxon>Lactobacillaceae</taxon>
        <taxon>Lacticaseibacillus</taxon>
    </lineage>
</organism>